<evidence type="ECO:0000256" key="3">
    <source>
        <dbReference type="ARBA" id="ARBA00022692"/>
    </source>
</evidence>
<protein>
    <submittedName>
        <fullName evidence="13">Galactose-binding protein</fullName>
    </submittedName>
</protein>
<evidence type="ECO:0000256" key="6">
    <source>
        <dbReference type="ARBA" id="ARBA00023054"/>
    </source>
</evidence>
<evidence type="ECO:0000256" key="8">
    <source>
        <dbReference type="ARBA" id="ARBA00023242"/>
    </source>
</evidence>
<proteinExistence type="predicted"/>
<keyword evidence="4" id="KW-0256">Endoplasmic reticulum</keyword>
<feature type="transmembrane region" description="Helical" evidence="11">
    <location>
        <begin position="99"/>
        <end position="122"/>
    </location>
</feature>
<feature type="compositionally biased region" description="Basic and acidic residues" evidence="10">
    <location>
        <begin position="416"/>
        <end position="428"/>
    </location>
</feature>
<dbReference type="Pfam" id="PF07738">
    <property type="entry name" value="Sad1_UNC"/>
    <property type="match status" value="1"/>
</dbReference>
<evidence type="ECO:0000313" key="14">
    <source>
        <dbReference type="Proteomes" id="UP000245207"/>
    </source>
</evidence>
<feature type="transmembrane region" description="Helical" evidence="11">
    <location>
        <begin position="628"/>
        <end position="646"/>
    </location>
</feature>
<feature type="transmembrane region" description="Helical" evidence="11">
    <location>
        <begin position="587"/>
        <end position="607"/>
    </location>
</feature>
<keyword evidence="8" id="KW-0539">Nucleus</keyword>
<evidence type="ECO:0000256" key="5">
    <source>
        <dbReference type="ARBA" id="ARBA00022989"/>
    </source>
</evidence>
<dbReference type="STRING" id="35608.A0A2U1MDL6"/>
<reference evidence="13 14" key="1">
    <citation type="journal article" date="2018" name="Mol. Plant">
        <title>The genome of Artemisia annua provides insight into the evolution of Asteraceae family and artemisinin biosynthesis.</title>
        <authorList>
            <person name="Shen Q."/>
            <person name="Zhang L."/>
            <person name="Liao Z."/>
            <person name="Wang S."/>
            <person name="Yan T."/>
            <person name="Shi P."/>
            <person name="Liu M."/>
            <person name="Fu X."/>
            <person name="Pan Q."/>
            <person name="Wang Y."/>
            <person name="Lv Z."/>
            <person name="Lu X."/>
            <person name="Zhang F."/>
            <person name="Jiang W."/>
            <person name="Ma Y."/>
            <person name="Chen M."/>
            <person name="Hao X."/>
            <person name="Li L."/>
            <person name="Tang Y."/>
            <person name="Lv G."/>
            <person name="Zhou Y."/>
            <person name="Sun X."/>
            <person name="Brodelius P.E."/>
            <person name="Rose J.K.C."/>
            <person name="Tang K."/>
        </authorList>
    </citation>
    <scope>NUCLEOTIDE SEQUENCE [LARGE SCALE GENOMIC DNA]</scope>
    <source>
        <strain evidence="14">cv. Huhao1</strain>
        <tissue evidence="13">Leaf</tissue>
    </source>
</reference>
<feature type="transmembrane region" description="Helical" evidence="11">
    <location>
        <begin position="58"/>
        <end position="78"/>
    </location>
</feature>
<organism evidence="13 14">
    <name type="scientific">Artemisia annua</name>
    <name type="common">Sweet wormwood</name>
    <dbReference type="NCBI Taxonomy" id="35608"/>
    <lineage>
        <taxon>Eukaryota</taxon>
        <taxon>Viridiplantae</taxon>
        <taxon>Streptophyta</taxon>
        <taxon>Embryophyta</taxon>
        <taxon>Tracheophyta</taxon>
        <taxon>Spermatophyta</taxon>
        <taxon>Magnoliopsida</taxon>
        <taxon>eudicotyledons</taxon>
        <taxon>Gunneridae</taxon>
        <taxon>Pentapetalae</taxon>
        <taxon>asterids</taxon>
        <taxon>campanulids</taxon>
        <taxon>Asterales</taxon>
        <taxon>Asteraceae</taxon>
        <taxon>Asteroideae</taxon>
        <taxon>Anthemideae</taxon>
        <taxon>Artemisiinae</taxon>
        <taxon>Artemisia</taxon>
    </lineage>
</organism>
<dbReference type="GO" id="GO:0005789">
    <property type="term" value="C:endoplasmic reticulum membrane"/>
    <property type="evidence" value="ECO:0007669"/>
    <property type="project" value="UniProtKB-SubCell"/>
</dbReference>
<dbReference type="AlphaFoldDB" id="A0A2U1MDL6"/>
<dbReference type="GO" id="GO:0034975">
    <property type="term" value="P:protein folding in endoplasmic reticulum"/>
    <property type="evidence" value="ECO:0007669"/>
    <property type="project" value="TreeGrafter"/>
</dbReference>
<evidence type="ECO:0000256" key="1">
    <source>
        <dbReference type="ARBA" id="ARBA00004232"/>
    </source>
</evidence>
<evidence type="ECO:0000313" key="13">
    <source>
        <dbReference type="EMBL" id="PWA59355.1"/>
    </source>
</evidence>
<evidence type="ECO:0000256" key="10">
    <source>
        <dbReference type="SAM" id="MobiDB-lite"/>
    </source>
</evidence>
<dbReference type="PROSITE" id="PS51469">
    <property type="entry name" value="SUN"/>
    <property type="match status" value="1"/>
</dbReference>
<keyword evidence="5 11" id="KW-1133">Transmembrane helix</keyword>
<evidence type="ECO:0000256" key="4">
    <source>
        <dbReference type="ARBA" id="ARBA00022824"/>
    </source>
</evidence>
<keyword evidence="14" id="KW-1185">Reference proteome</keyword>
<keyword evidence="7 11" id="KW-0472">Membrane</keyword>
<feature type="region of interest" description="Disordered" evidence="10">
    <location>
        <begin position="414"/>
        <end position="439"/>
    </location>
</feature>
<evidence type="ECO:0000256" key="2">
    <source>
        <dbReference type="ARBA" id="ARBA00004477"/>
    </source>
</evidence>
<sequence length="647" mass="73135">MQRSRKALLTRRASGKPALGRNNFYKVSLSLAVFIWGLLFLLNLWIGHGDGYRARLGIGVLQIPAHHLTVWSAPHLLNRSRKALLTRRASGKPALGRNNFYKVSLSLAVFIWGLLFLLNLWIGHGDGYRDGSEDLPKGLRIWDDFKSDPDKEPYCSSSSSNECPAIELEPEILLEGDYIDHTETKEDIISQEFEVDQKEPDPLSITKSEPKGSSSKSERSRHVPQGLDEFKNKAFNIKTRTSNGNVGSIIHRLEPGGADYNYASASKGAKVLSCNKEAKGASNILTVDKDKYLRNPCSAEDKFVVLELSEETLVDTIKIANFEHHSSNLKEFEILGSSVYPTETWVKLGNFTAGNVKHEQRFVLQEPKWVRYIKLNLLSHYGTGFYCTLSFVQVYGVDAVEMMLEDLVSEQNTKFSSKEHESDPKSESFDNESVGGVEHESSLEEFEGTRVVTTIDVPDPLAEVRQQQAGRLPGDSVIKILMQKVRLLDINLSLLERYLDELNSKYGYIFQEIDSEIGERDVIVEKIRRDVKIFHESKETLTKQVDDLVSWKTLVSFQLEDIAKSNAFLRSEVAKVRENQVHMENKGIVIFLVSLTFGLIAIARLFLDKVLFVIYSSKNRSEDSKTADRSWMFLLLSCTIIIVILSL</sequence>
<evidence type="ECO:0000256" key="9">
    <source>
        <dbReference type="ARBA" id="ARBA00054046"/>
    </source>
</evidence>
<dbReference type="InterPro" id="IPR012919">
    <property type="entry name" value="SUN_dom"/>
</dbReference>
<dbReference type="InterPro" id="IPR008979">
    <property type="entry name" value="Galactose-bd-like_sf"/>
</dbReference>
<comment type="subcellular location">
    <subcellularLocation>
        <location evidence="2">Endoplasmic reticulum membrane</location>
        <topology evidence="2">Multi-pass membrane protein</topology>
    </subcellularLocation>
    <subcellularLocation>
        <location evidence="1">Nucleus membrane</location>
        <topology evidence="1">Multi-pass membrane protein</topology>
    </subcellularLocation>
</comment>
<accession>A0A2U1MDL6</accession>
<comment type="function">
    <text evidence="9">Encodes a member of the mid-SUN subfamily of SUN-domain proteins that is localized to both the nuclear envelope and the ER. It is involved in early seed development and nuclear morphology. [TAIR].</text>
</comment>
<keyword evidence="3 11" id="KW-0812">Transmembrane</keyword>
<dbReference type="PANTHER" id="PTHR12953">
    <property type="entry name" value="MEMBRANE PROTEIN CH1 RELATED"/>
    <property type="match status" value="1"/>
</dbReference>
<dbReference type="Proteomes" id="UP000245207">
    <property type="component" value="Unassembled WGS sequence"/>
</dbReference>
<dbReference type="SUPFAM" id="SSF49785">
    <property type="entry name" value="Galactose-binding domain-like"/>
    <property type="match status" value="1"/>
</dbReference>
<dbReference type="OrthoDB" id="266334at2759"/>
<dbReference type="InterPro" id="IPR045120">
    <property type="entry name" value="Suco/Slp1-like"/>
</dbReference>
<dbReference type="EMBL" id="PKPP01005645">
    <property type="protein sequence ID" value="PWA59355.1"/>
    <property type="molecule type" value="Genomic_DNA"/>
</dbReference>
<feature type="transmembrane region" description="Helical" evidence="11">
    <location>
        <begin position="24"/>
        <end position="46"/>
    </location>
</feature>
<keyword evidence="6" id="KW-0175">Coiled coil</keyword>
<dbReference type="PANTHER" id="PTHR12953:SF0">
    <property type="entry name" value="SUN DOMAIN-CONTAINING OSSIFICATION FACTOR"/>
    <property type="match status" value="1"/>
</dbReference>
<dbReference type="Gene3D" id="2.60.120.260">
    <property type="entry name" value="Galactose-binding domain-like"/>
    <property type="match status" value="1"/>
</dbReference>
<gene>
    <name evidence="13" type="ORF">CTI12_AA392040</name>
</gene>
<feature type="domain" description="SUN" evidence="12">
    <location>
        <begin position="232"/>
        <end position="399"/>
    </location>
</feature>
<dbReference type="FunFam" id="2.60.120.260:FF:000062">
    <property type="entry name" value="Galactose-binding protein isoform 3"/>
    <property type="match status" value="1"/>
</dbReference>
<evidence type="ECO:0000256" key="11">
    <source>
        <dbReference type="SAM" id="Phobius"/>
    </source>
</evidence>
<evidence type="ECO:0000259" key="12">
    <source>
        <dbReference type="PROSITE" id="PS51469"/>
    </source>
</evidence>
<evidence type="ECO:0000256" key="7">
    <source>
        <dbReference type="ARBA" id="ARBA00023136"/>
    </source>
</evidence>
<comment type="caution">
    <text evidence="13">The sequence shown here is derived from an EMBL/GenBank/DDBJ whole genome shotgun (WGS) entry which is preliminary data.</text>
</comment>
<feature type="region of interest" description="Disordered" evidence="10">
    <location>
        <begin position="192"/>
        <end position="225"/>
    </location>
</feature>
<dbReference type="GO" id="GO:0031965">
    <property type="term" value="C:nuclear membrane"/>
    <property type="evidence" value="ECO:0007669"/>
    <property type="project" value="UniProtKB-SubCell"/>
</dbReference>
<name>A0A2U1MDL6_ARTAN</name>